<evidence type="ECO:0000256" key="3">
    <source>
        <dbReference type="ARBA" id="ARBA00022989"/>
    </source>
</evidence>
<evidence type="ECO:0000256" key="4">
    <source>
        <dbReference type="ARBA" id="ARBA00023040"/>
    </source>
</evidence>
<feature type="transmembrane region" description="Helical" evidence="9">
    <location>
        <begin position="215"/>
        <end position="236"/>
    </location>
</feature>
<evidence type="ECO:0000256" key="5">
    <source>
        <dbReference type="ARBA" id="ARBA00023136"/>
    </source>
</evidence>
<evidence type="ECO:0000313" key="11">
    <source>
        <dbReference type="EnsemblMetazoa" id="BGLB029078-PA"/>
    </source>
</evidence>
<keyword evidence="7" id="KW-0807">Transducer</keyword>
<dbReference type="Pfam" id="PF00001">
    <property type="entry name" value="7tm_1"/>
    <property type="match status" value="1"/>
</dbReference>
<evidence type="ECO:0000256" key="2">
    <source>
        <dbReference type="ARBA" id="ARBA00022692"/>
    </source>
</evidence>
<dbReference type="AlphaFoldDB" id="A0A2C9LB24"/>
<feature type="transmembrane region" description="Helical" evidence="9">
    <location>
        <begin position="307"/>
        <end position="329"/>
    </location>
</feature>
<dbReference type="CDD" id="cd14978">
    <property type="entry name" value="7tmA_FMRFamide_R-like"/>
    <property type="match status" value="1"/>
</dbReference>
<dbReference type="OrthoDB" id="9990906at2759"/>
<evidence type="ECO:0000256" key="9">
    <source>
        <dbReference type="SAM" id="Phobius"/>
    </source>
</evidence>
<accession>A0A2C9LB24</accession>
<comment type="subcellular location">
    <subcellularLocation>
        <location evidence="1">Membrane</location>
        <topology evidence="1">Multi-pass membrane protein</topology>
    </subcellularLocation>
</comment>
<feature type="transmembrane region" description="Helical" evidence="9">
    <location>
        <begin position="121"/>
        <end position="142"/>
    </location>
</feature>
<dbReference type="SUPFAM" id="SSF81321">
    <property type="entry name" value="Family A G protein-coupled receptor-like"/>
    <property type="match status" value="1"/>
</dbReference>
<dbReference type="VEuPathDB" id="VectorBase:BGLAX_033805"/>
<gene>
    <name evidence="11" type="primary">106050789</name>
</gene>
<dbReference type="InterPro" id="IPR000276">
    <property type="entry name" value="GPCR_Rhodpsn"/>
</dbReference>
<dbReference type="Proteomes" id="UP000076420">
    <property type="component" value="Unassembled WGS sequence"/>
</dbReference>
<dbReference type="GO" id="GO:0005886">
    <property type="term" value="C:plasma membrane"/>
    <property type="evidence" value="ECO:0007669"/>
    <property type="project" value="TreeGrafter"/>
</dbReference>
<dbReference type="VEuPathDB" id="VectorBase:BGLB029078"/>
<proteinExistence type="predicted"/>
<organism evidence="11 12">
    <name type="scientific">Biomphalaria glabrata</name>
    <name type="common">Bloodfluke planorb</name>
    <name type="synonym">Freshwater snail</name>
    <dbReference type="NCBI Taxonomy" id="6526"/>
    <lineage>
        <taxon>Eukaryota</taxon>
        <taxon>Metazoa</taxon>
        <taxon>Spiralia</taxon>
        <taxon>Lophotrochozoa</taxon>
        <taxon>Mollusca</taxon>
        <taxon>Gastropoda</taxon>
        <taxon>Heterobranchia</taxon>
        <taxon>Euthyneura</taxon>
        <taxon>Panpulmonata</taxon>
        <taxon>Hygrophila</taxon>
        <taxon>Lymnaeoidea</taxon>
        <taxon>Planorbidae</taxon>
        <taxon>Biomphalaria</taxon>
    </lineage>
</organism>
<keyword evidence="4" id="KW-0297">G-protein coupled receptor</keyword>
<evidence type="ECO:0000313" key="12">
    <source>
        <dbReference type="Proteomes" id="UP000076420"/>
    </source>
</evidence>
<evidence type="ECO:0000256" key="8">
    <source>
        <dbReference type="SAM" id="MobiDB-lite"/>
    </source>
</evidence>
<evidence type="ECO:0000256" key="1">
    <source>
        <dbReference type="ARBA" id="ARBA00004141"/>
    </source>
</evidence>
<feature type="domain" description="G-protein coupled receptors family 1 profile" evidence="10">
    <location>
        <begin position="59"/>
        <end position="327"/>
    </location>
</feature>
<feature type="transmembrane region" description="Helical" evidence="9">
    <location>
        <begin position="163"/>
        <end position="182"/>
    </location>
</feature>
<dbReference type="InterPro" id="IPR017452">
    <property type="entry name" value="GPCR_Rhodpsn_7TM"/>
</dbReference>
<keyword evidence="6" id="KW-0675">Receptor</keyword>
<feature type="transmembrane region" description="Helical" evidence="9">
    <location>
        <begin position="269"/>
        <end position="295"/>
    </location>
</feature>
<feature type="region of interest" description="Disordered" evidence="8">
    <location>
        <begin position="363"/>
        <end position="385"/>
    </location>
</feature>
<keyword evidence="2 9" id="KW-0812">Transmembrane</keyword>
<reference evidence="11" key="1">
    <citation type="submission" date="2020-05" db="UniProtKB">
        <authorList>
            <consortium name="EnsemblMetazoa"/>
        </authorList>
    </citation>
    <scope>IDENTIFICATION</scope>
    <source>
        <strain evidence="11">BB02</strain>
    </source>
</reference>
<dbReference type="PROSITE" id="PS50262">
    <property type="entry name" value="G_PROTEIN_RECEP_F1_2"/>
    <property type="match status" value="1"/>
</dbReference>
<keyword evidence="5 9" id="KW-0472">Membrane</keyword>
<evidence type="ECO:0000256" key="7">
    <source>
        <dbReference type="ARBA" id="ARBA00023224"/>
    </source>
</evidence>
<dbReference type="RefSeq" id="XP_013061283.2">
    <property type="nucleotide sequence ID" value="XM_013205829.2"/>
</dbReference>
<dbReference type="Gene3D" id="1.20.1070.10">
    <property type="entry name" value="Rhodopsin 7-helix transmembrane proteins"/>
    <property type="match status" value="1"/>
</dbReference>
<evidence type="ECO:0000256" key="6">
    <source>
        <dbReference type="ARBA" id="ARBA00023170"/>
    </source>
</evidence>
<feature type="transmembrane region" description="Helical" evidence="9">
    <location>
        <begin position="47"/>
        <end position="67"/>
    </location>
</feature>
<dbReference type="PRINTS" id="PR00237">
    <property type="entry name" value="GPCRRHODOPSN"/>
</dbReference>
<protein>
    <recommendedName>
        <fullName evidence="10">G-protein coupled receptors family 1 profile domain-containing protein</fullName>
    </recommendedName>
</protein>
<dbReference type="PANTHER" id="PTHR24243:SF230">
    <property type="entry name" value="G-PROTEIN COUPLED RECEPTORS FAMILY 1 PROFILE DOMAIN-CONTAINING PROTEIN"/>
    <property type="match status" value="1"/>
</dbReference>
<keyword evidence="3 9" id="KW-1133">Transmembrane helix</keyword>
<evidence type="ECO:0000259" key="10">
    <source>
        <dbReference type="PROSITE" id="PS50262"/>
    </source>
</evidence>
<feature type="compositionally biased region" description="Polar residues" evidence="8">
    <location>
        <begin position="363"/>
        <end position="378"/>
    </location>
</feature>
<dbReference type="PANTHER" id="PTHR24243">
    <property type="entry name" value="G-PROTEIN COUPLED RECEPTOR"/>
    <property type="match status" value="1"/>
</dbReference>
<sequence>MLWHKNVFTFLKPTRGRLAMNKTGTWRMCYDVESSVQNKISCGIDLYLPPFLFINGVVCNILVIVVMRSKNFRSNSTSFYIVVNALIDTASILVNLPSHYIFVNFHLVLQKVVTANSICSFFNVFGWGTSDLGILFTVAMTTDRAIAVRCPLHANKLCTTRRATCAVLGLSAFELIKLWHMFPESIIKSNSTSRFCDIRRNNGDVTFYVENVFPWIHIVILLASYVIAIAANVIILRSIRTSKNFSVRAGSKGANKHARSSSKNHQLSLMLVLDSMALVICTLPFAIVSVLMSQFNLLPDSQEGKNLAFASSFYLLYLNRCLNLPLYCVSGQRFRKALKSIICNYPSIGDLRCATKNRRLSKIDQSVSGHDQPSSQKSGSKDKDEICYGNSHIVKTVDQRCLTQSVVSAPVRDNPDSSISTSGQPNTSTEHQNLICYSLKDNSIIREAEKVKLSTIKLPTF</sequence>
<dbReference type="EnsemblMetazoa" id="BGLB029078-RA">
    <property type="protein sequence ID" value="BGLB029078-PA"/>
    <property type="gene ID" value="BGLB029078"/>
</dbReference>
<feature type="transmembrane region" description="Helical" evidence="9">
    <location>
        <begin position="79"/>
        <end position="101"/>
    </location>
</feature>
<dbReference type="GO" id="GO:0004930">
    <property type="term" value="F:G protein-coupled receptor activity"/>
    <property type="evidence" value="ECO:0007669"/>
    <property type="project" value="UniProtKB-KW"/>
</dbReference>
<dbReference type="STRING" id="6526.A0A2C9LB24"/>
<name>A0A2C9LB24_BIOGL</name>
<dbReference type="KEGG" id="bgt:106050789"/>